<feature type="compositionally biased region" description="Basic and acidic residues" evidence="13">
    <location>
        <begin position="569"/>
        <end position="582"/>
    </location>
</feature>
<evidence type="ECO:0000313" key="17">
    <source>
        <dbReference type="Proteomes" id="UP001150925"/>
    </source>
</evidence>
<feature type="compositionally biased region" description="Polar residues" evidence="13">
    <location>
        <begin position="381"/>
        <end position="401"/>
    </location>
</feature>
<keyword evidence="5 14" id="KW-0812">Transmembrane</keyword>
<dbReference type="Proteomes" id="UP001150925">
    <property type="component" value="Unassembled WGS sequence"/>
</dbReference>
<evidence type="ECO:0000256" key="12">
    <source>
        <dbReference type="PROSITE-ProRule" id="PRU00175"/>
    </source>
</evidence>
<dbReference type="OrthoDB" id="8062037at2759"/>
<evidence type="ECO:0000256" key="7">
    <source>
        <dbReference type="ARBA" id="ARBA00022771"/>
    </source>
</evidence>
<feature type="region of interest" description="Disordered" evidence="13">
    <location>
        <begin position="319"/>
        <end position="405"/>
    </location>
</feature>
<evidence type="ECO:0000256" key="13">
    <source>
        <dbReference type="SAM" id="MobiDB-lite"/>
    </source>
</evidence>
<dbReference type="PANTHER" id="PTHR45977:SF4">
    <property type="entry name" value="RING-TYPE DOMAIN-CONTAINING PROTEIN"/>
    <property type="match status" value="1"/>
</dbReference>
<dbReference type="EC" id="2.3.2.27" evidence="3"/>
<accession>A0A9W8E6L0</accession>
<evidence type="ECO:0000256" key="14">
    <source>
        <dbReference type="SAM" id="Phobius"/>
    </source>
</evidence>
<dbReference type="GO" id="GO:0006511">
    <property type="term" value="P:ubiquitin-dependent protein catabolic process"/>
    <property type="evidence" value="ECO:0007669"/>
    <property type="project" value="TreeGrafter"/>
</dbReference>
<dbReference type="PANTHER" id="PTHR45977">
    <property type="entry name" value="TARGET OF ERK KINASE MPK-1"/>
    <property type="match status" value="1"/>
</dbReference>
<sequence length="840" mass="92111">MHGLWKSSTGPYLTLLTAVAVAILGGLLRVTHGRTISTLEFRYQQIVLGDDDHRLISQSTTNSSWLYDGVVWLNPVNATNPFPPAVLYHAEDNDIEDKTVLQLEMDVAALVPFTSLGDLHYQIQRMSNTSHKIRYAVVYPGTKTPNSAVTTPPAWFDAFDMSAVFVDSPLGTVLRNGIQAANETEAAALDEDTEGQSVWFQLWLLPSRPGHPDNSANQQTQSGMASWKIVLIVVLPLFLLVIPGICMIIYIRRRRARNLTGEHNLGGGGIAGRSDSMVSKPDSHVLDQKRLEDFPLITLTDDNIRELTGRAMLTGLLRSSRITGVPPESGANESPRRVVNDDDDDDEKSMSNVLGEIAQTRNQEPGVGDDISLDILSSGDMNPTNVDGSSPTNPSSITTGQVRDYPSERSVFEPLAASRPSVEAPLAVALPPGTPSGHVSDSDSVSLEGEIRRATTLRRAPAYSISRVHTLHLTRVPASFQLRKYSFKSKEAADSLIRRNSAQITAGGRSVVNSLYNTRPRKVKSIISYSPHSGEQRKVDPPSLERKSCSSSRSTDHIYSELPTCRRSRNAEYPKPIHEPSKSKQFSTWVPPLRSYVTFDQQPSVSSKVSHNGNSWPANLHRATELIPQRSGEPSSQCYTRLLSSRTVPSNPFDSDEDDRSRVDEVLPRSEPRTSIEISESAPLNTTEDYQQPWSALESSANSANPNSLGNKSDSLFSLGGYSKSASPAENTTVSVGTSSDRLRYCQQPLQLPQRSSDPLPLSSSNSFIMPEDSSPICIICLEPLSIGVTIRQLPCGHVYHPPCIDVWLTQKSVQCPLCKYDCQVHVDALLSHADSTVIL</sequence>
<feature type="region of interest" description="Disordered" evidence="13">
    <location>
        <begin position="645"/>
        <end position="709"/>
    </location>
</feature>
<name>A0A9W8E6L0_9FUNG</name>
<evidence type="ECO:0000259" key="15">
    <source>
        <dbReference type="PROSITE" id="PS50089"/>
    </source>
</evidence>
<evidence type="ECO:0000256" key="1">
    <source>
        <dbReference type="ARBA" id="ARBA00000900"/>
    </source>
</evidence>
<dbReference type="InterPro" id="IPR013083">
    <property type="entry name" value="Znf_RING/FYVE/PHD"/>
</dbReference>
<comment type="subcellular location">
    <subcellularLocation>
        <location evidence="2">Membrane</location>
        <topology evidence="2">Multi-pass membrane protein</topology>
    </subcellularLocation>
</comment>
<keyword evidence="11 14" id="KW-0472">Membrane</keyword>
<dbReference type="AlphaFoldDB" id="A0A9W8E6L0"/>
<dbReference type="GO" id="GO:0008270">
    <property type="term" value="F:zinc ion binding"/>
    <property type="evidence" value="ECO:0007669"/>
    <property type="project" value="UniProtKB-KW"/>
</dbReference>
<organism evidence="16 17">
    <name type="scientific">Dispira parvispora</name>
    <dbReference type="NCBI Taxonomy" id="1520584"/>
    <lineage>
        <taxon>Eukaryota</taxon>
        <taxon>Fungi</taxon>
        <taxon>Fungi incertae sedis</taxon>
        <taxon>Zoopagomycota</taxon>
        <taxon>Kickxellomycotina</taxon>
        <taxon>Dimargaritomycetes</taxon>
        <taxon>Dimargaritales</taxon>
        <taxon>Dimargaritaceae</taxon>
        <taxon>Dispira</taxon>
    </lineage>
</organism>
<feature type="compositionally biased region" description="Low complexity" evidence="13">
    <location>
        <begin position="368"/>
        <end position="380"/>
    </location>
</feature>
<evidence type="ECO:0000256" key="6">
    <source>
        <dbReference type="ARBA" id="ARBA00022723"/>
    </source>
</evidence>
<comment type="catalytic activity">
    <reaction evidence="1">
        <text>S-ubiquitinyl-[E2 ubiquitin-conjugating enzyme]-L-cysteine + [acceptor protein]-L-lysine = [E2 ubiquitin-conjugating enzyme]-L-cysteine + N(6)-ubiquitinyl-[acceptor protein]-L-lysine.</text>
        <dbReference type="EC" id="2.3.2.27"/>
    </reaction>
</comment>
<feature type="compositionally biased region" description="Polar residues" evidence="13">
    <location>
        <begin position="676"/>
        <end position="709"/>
    </location>
</feature>
<dbReference type="Pfam" id="PF13639">
    <property type="entry name" value="zf-RING_2"/>
    <property type="match status" value="1"/>
</dbReference>
<feature type="region of interest" description="Disordered" evidence="13">
    <location>
        <begin position="526"/>
        <end position="585"/>
    </location>
</feature>
<dbReference type="SUPFAM" id="SSF57850">
    <property type="entry name" value="RING/U-box"/>
    <property type="match status" value="1"/>
</dbReference>
<dbReference type="InterPro" id="IPR001841">
    <property type="entry name" value="Znf_RING"/>
</dbReference>
<keyword evidence="7 12" id="KW-0863">Zinc-finger</keyword>
<evidence type="ECO:0000256" key="3">
    <source>
        <dbReference type="ARBA" id="ARBA00012483"/>
    </source>
</evidence>
<dbReference type="GO" id="GO:0061630">
    <property type="term" value="F:ubiquitin protein ligase activity"/>
    <property type="evidence" value="ECO:0007669"/>
    <property type="project" value="UniProtKB-EC"/>
</dbReference>
<feature type="transmembrane region" description="Helical" evidence="14">
    <location>
        <begin position="12"/>
        <end position="30"/>
    </location>
</feature>
<feature type="compositionally biased region" description="Basic and acidic residues" evidence="13">
    <location>
        <begin position="659"/>
        <end position="674"/>
    </location>
</feature>
<reference evidence="16" key="1">
    <citation type="submission" date="2022-07" db="EMBL/GenBank/DDBJ databases">
        <title>Phylogenomic reconstructions and comparative analyses of Kickxellomycotina fungi.</title>
        <authorList>
            <person name="Reynolds N.K."/>
            <person name="Stajich J.E."/>
            <person name="Barry K."/>
            <person name="Grigoriev I.V."/>
            <person name="Crous P."/>
            <person name="Smith M.E."/>
        </authorList>
    </citation>
    <scope>NUCLEOTIDE SEQUENCE</scope>
    <source>
        <strain evidence="16">RSA 1196</strain>
    </source>
</reference>
<evidence type="ECO:0000256" key="8">
    <source>
        <dbReference type="ARBA" id="ARBA00022786"/>
    </source>
</evidence>
<protein>
    <recommendedName>
        <fullName evidence="3">RING-type E3 ubiquitin transferase</fullName>
        <ecNumber evidence="3">2.3.2.27</ecNumber>
    </recommendedName>
</protein>
<evidence type="ECO:0000256" key="9">
    <source>
        <dbReference type="ARBA" id="ARBA00022833"/>
    </source>
</evidence>
<dbReference type="EMBL" id="JANBPY010000768">
    <property type="protein sequence ID" value="KAJ1963857.1"/>
    <property type="molecule type" value="Genomic_DNA"/>
</dbReference>
<keyword evidence="8" id="KW-0833">Ubl conjugation pathway</keyword>
<evidence type="ECO:0000256" key="4">
    <source>
        <dbReference type="ARBA" id="ARBA00022679"/>
    </source>
</evidence>
<dbReference type="SMART" id="SM00184">
    <property type="entry name" value="RING"/>
    <property type="match status" value="1"/>
</dbReference>
<evidence type="ECO:0000256" key="2">
    <source>
        <dbReference type="ARBA" id="ARBA00004141"/>
    </source>
</evidence>
<keyword evidence="4" id="KW-0808">Transferase</keyword>
<dbReference type="CDD" id="cd16473">
    <property type="entry name" value="RING-H2_RNF103"/>
    <property type="match status" value="1"/>
</dbReference>
<comment type="caution">
    <text evidence="16">The sequence shown here is derived from an EMBL/GenBank/DDBJ whole genome shotgun (WGS) entry which is preliminary data.</text>
</comment>
<dbReference type="GO" id="GO:0016567">
    <property type="term" value="P:protein ubiquitination"/>
    <property type="evidence" value="ECO:0007669"/>
    <property type="project" value="TreeGrafter"/>
</dbReference>
<dbReference type="GO" id="GO:0016020">
    <property type="term" value="C:membrane"/>
    <property type="evidence" value="ECO:0007669"/>
    <property type="project" value="UniProtKB-SubCell"/>
</dbReference>
<evidence type="ECO:0000256" key="11">
    <source>
        <dbReference type="ARBA" id="ARBA00023136"/>
    </source>
</evidence>
<keyword evidence="17" id="KW-1185">Reference proteome</keyword>
<keyword evidence="10 14" id="KW-1133">Transmembrane helix</keyword>
<dbReference type="Gene3D" id="3.30.40.10">
    <property type="entry name" value="Zinc/RING finger domain, C3HC4 (zinc finger)"/>
    <property type="match status" value="1"/>
</dbReference>
<keyword evidence="9" id="KW-0862">Zinc</keyword>
<proteinExistence type="predicted"/>
<evidence type="ECO:0000256" key="10">
    <source>
        <dbReference type="ARBA" id="ARBA00022989"/>
    </source>
</evidence>
<keyword evidence="6" id="KW-0479">Metal-binding</keyword>
<gene>
    <name evidence="16" type="ORF">IWQ62_003092</name>
</gene>
<evidence type="ECO:0000256" key="5">
    <source>
        <dbReference type="ARBA" id="ARBA00022692"/>
    </source>
</evidence>
<feature type="domain" description="RING-type" evidence="15">
    <location>
        <begin position="778"/>
        <end position="820"/>
    </location>
</feature>
<feature type="compositionally biased region" description="Basic and acidic residues" evidence="13">
    <location>
        <begin position="534"/>
        <end position="559"/>
    </location>
</feature>
<evidence type="ECO:0000313" key="16">
    <source>
        <dbReference type="EMBL" id="KAJ1963857.1"/>
    </source>
</evidence>
<feature type="transmembrane region" description="Helical" evidence="14">
    <location>
        <begin position="229"/>
        <end position="251"/>
    </location>
</feature>
<dbReference type="PROSITE" id="PS50089">
    <property type="entry name" value="ZF_RING_2"/>
    <property type="match status" value="1"/>
</dbReference>